<dbReference type="InterPro" id="IPR029787">
    <property type="entry name" value="Nucleotide_cyclase"/>
</dbReference>
<dbReference type="Pfam" id="PF02743">
    <property type="entry name" value="dCache_1"/>
    <property type="match status" value="1"/>
</dbReference>
<dbReference type="PANTHER" id="PTHR45138:SF9">
    <property type="entry name" value="DIGUANYLATE CYCLASE DGCM-RELATED"/>
    <property type="match status" value="1"/>
</dbReference>
<dbReference type="Gene3D" id="6.10.340.10">
    <property type="match status" value="1"/>
</dbReference>
<evidence type="ECO:0000259" key="10">
    <source>
        <dbReference type="PROSITE" id="PS50887"/>
    </source>
</evidence>
<dbReference type="SUPFAM" id="SSF55073">
    <property type="entry name" value="Nucleotide cyclase"/>
    <property type="match status" value="1"/>
</dbReference>
<reference evidence="12" key="1">
    <citation type="submission" date="2017-04" db="EMBL/GenBank/DDBJ databases">
        <authorList>
            <person name="Varghese N."/>
            <person name="Submissions S."/>
        </authorList>
    </citation>
    <scope>NUCLEOTIDE SEQUENCE [LARGE SCALE GENOMIC DNA]</scope>
    <source>
        <strain evidence="12">DSM 22618</strain>
    </source>
</reference>
<keyword evidence="12" id="KW-1185">Reference proteome</keyword>
<comment type="catalytic activity">
    <reaction evidence="7">
        <text>2 GTP = 3',3'-c-di-GMP + 2 diphosphate</text>
        <dbReference type="Rhea" id="RHEA:24898"/>
        <dbReference type="ChEBI" id="CHEBI:33019"/>
        <dbReference type="ChEBI" id="CHEBI:37565"/>
        <dbReference type="ChEBI" id="CHEBI:58805"/>
        <dbReference type="EC" id="2.7.7.65"/>
    </reaction>
</comment>
<dbReference type="Proteomes" id="UP000192920">
    <property type="component" value="Unassembled WGS sequence"/>
</dbReference>
<keyword evidence="3" id="KW-1003">Cell membrane</keyword>
<evidence type="ECO:0000256" key="2">
    <source>
        <dbReference type="ARBA" id="ARBA00012528"/>
    </source>
</evidence>
<accession>A0A1Y6BZN8</accession>
<dbReference type="RefSeq" id="WP_234985964.1">
    <property type="nucleotide sequence ID" value="NZ_FXAG01000012.1"/>
</dbReference>
<feature type="transmembrane region" description="Helical" evidence="9">
    <location>
        <begin position="36"/>
        <end position="57"/>
    </location>
</feature>
<evidence type="ECO:0000256" key="4">
    <source>
        <dbReference type="ARBA" id="ARBA00022692"/>
    </source>
</evidence>
<dbReference type="GO" id="GO:0043709">
    <property type="term" value="P:cell adhesion involved in single-species biofilm formation"/>
    <property type="evidence" value="ECO:0007669"/>
    <property type="project" value="TreeGrafter"/>
</dbReference>
<name>A0A1Y6BZN8_9NEIS</name>
<evidence type="ECO:0000313" key="11">
    <source>
        <dbReference type="EMBL" id="SMF28963.1"/>
    </source>
</evidence>
<sequence length="542" mass="60447">MASLAVRYRYHGGVGTFTPLFSRWETVMLRFDLRRLILLLALTAVLLTVINGFYSGYQVQRDILIRNTLEAHRVYAAKVAYNTEVFLRATQQNLRVNAERLVEHMDDAAALQRELDLLQRSSDNFNNLVVFDERGVVRAATALPQLIGRRLESPGTHEALAKRRALISEPYRAVTGQLVMMISQPLFDRASHYRGYVGGSIRLREKNILHGLLGEHYYRDGSYLYVVDGKGRLIFHHDPARIMQDASSNPVVAAAMRGESGARPVTNTRGVAMLAGYAYVPSAHWGVVSQRPRAQALAELDQLMLTMAQYAAPLLLIIVVVVWWLSLQIARPLRQLAREAAAMDSHGATPRIEAVRSWYFEAQQLKQALLVGMRAMQQQLNRFRQESNTDALTGLGNRRELDSVLDDWKYSRQPFAVLMIDIDFFKSVNDSYGHDTGDQALTALAQLMRDSAREGDVVCRMGGEEFVMLLPGADAIGAERVAERLCSCVEAYRVPGLPPLTVSIGVAAGIADEAPEALLREADDALYQAKQQGRNRVVLAVV</sequence>
<dbReference type="Gene3D" id="3.30.70.270">
    <property type="match status" value="1"/>
</dbReference>
<dbReference type="InterPro" id="IPR000160">
    <property type="entry name" value="GGDEF_dom"/>
</dbReference>
<protein>
    <recommendedName>
        <fullName evidence="2">diguanylate cyclase</fullName>
        <ecNumber evidence="2">2.7.7.65</ecNumber>
    </recommendedName>
</protein>
<evidence type="ECO:0000256" key="8">
    <source>
        <dbReference type="SAM" id="Coils"/>
    </source>
</evidence>
<evidence type="ECO:0000256" key="1">
    <source>
        <dbReference type="ARBA" id="ARBA00004651"/>
    </source>
</evidence>
<evidence type="ECO:0000256" key="6">
    <source>
        <dbReference type="ARBA" id="ARBA00023136"/>
    </source>
</evidence>
<dbReference type="GO" id="GO:0005886">
    <property type="term" value="C:plasma membrane"/>
    <property type="evidence" value="ECO:0007669"/>
    <property type="project" value="UniProtKB-SubCell"/>
</dbReference>
<dbReference type="PANTHER" id="PTHR45138">
    <property type="entry name" value="REGULATORY COMPONENTS OF SENSORY TRANSDUCTION SYSTEM"/>
    <property type="match status" value="1"/>
</dbReference>
<feature type="coiled-coil region" evidence="8">
    <location>
        <begin position="101"/>
        <end position="128"/>
    </location>
</feature>
<evidence type="ECO:0000256" key="3">
    <source>
        <dbReference type="ARBA" id="ARBA00022475"/>
    </source>
</evidence>
<dbReference type="CDD" id="cd01949">
    <property type="entry name" value="GGDEF"/>
    <property type="match status" value="1"/>
</dbReference>
<keyword evidence="6 9" id="KW-0472">Membrane</keyword>
<dbReference type="CDD" id="cd18773">
    <property type="entry name" value="PDC1_HK_sensor"/>
    <property type="match status" value="1"/>
</dbReference>
<dbReference type="FunFam" id="3.30.70.270:FF:000001">
    <property type="entry name" value="Diguanylate cyclase domain protein"/>
    <property type="match status" value="1"/>
</dbReference>
<feature type="domain" description="GGDEF" evidence="10">
    <location>
        <begin position="413"/>
        <end position="542"/>
    </location>
</feature>
<dbReference type="GO" id="GO:0052621">
    <property type="term" value="F:diguanylate cyclase activity"/>
    <property type="evidence" value="ECO:0007669"/>
    <property type="project" value="UniProtKB-EC"/>
</dbReference>
<organism evidence="11 12">
    <name type="scientific">Pseudogulbenkiania subflava DSM 22618</name>
    <dbReference type="NCBI Taxonomy" id="1123014"/>
    <lineage>
        <taxon>Bacteria</taxon>
        <taxon>Pseudomonadati</taxon>
        <taxon>Pseudomonadota</taxon>
        <taxon>Betaproteobacteria</taxon>
        <taxon>Neisseriales</taxon>
        <taxon>Chromobacteriaceae</taxon>
        <taxon>Pseudogulbenkiania</taxon>
    </lineage>
</organism>
<dbReference type="Pfam" id="PF00990">
    <property type="entry name" value="GGDEF"/>
    <property type="match status" value="1"/>
</dbReference>
<dbReference type="GO" id="GO:1902201">
    <property type="term" value="P:negative regulation of bacterial-type flagellum-dependent cell motility"/>
    <property type="evidence" value="ECO:0007669"/>
    <property type="project" value="TreeGrafter"/>
</dbReference>
<dbReference type="CDD" id="cd18774">
    <property type="entry name" value="PDC2_HK_sensor"/>
    <property type="match status" value="1"/>
</dbReference>
<feature type="transmembrane region" description="Helical" evidence="9">
    <location>
        <begin position="310"/>
        <end position="330"/>
    </location>
</feature>
<gene>
    <name evidence="11" type="ORF">SAMN02745746_02379</name>
</gene>
<proteinExistence type="predicted"/>
<dbReference type="InterPro" id="IPR050469">
    <property type="entry name" value="Diguanylate_Cyclase"/>
</dbReference>
<dbReference type="STRING" id="1123014.SAMN02745746_02379"/>
<evidence type="ECO:0000256" key="7">
    <source>
        <dbReference type="ARBA" id="ARBA00034247"/>
    </source>
</evidence>
<dbReference type="EMBL" id="FXAG01000012">
    <property type="protein sequence ID" value="SMF28963.1"/>
    <property type="molecule type" value="Genomic_DNA"/>
</dbReference>
<evidence type="ECO:0000256" key="9">
    <source>
        <dbReference type="SAM" id="Phobius"/>
    </source>
</evidence>
<dbReference type="SUPFAM" id="SSF103190">
    <property type="entry name" value="Sensory domain-like"/>
    <property type="match status" value="2"/>
</dbReference>
<keyword evidence="5 9" id="KW-1133">Transmembrane helix</keyword>
<dbReference type="AlphaFoldDB" id="A0A1Y6BZN8"/>
<keyword evidence="8" id="KW-0175">Coiled coil</keyword>
<dbReference type="InterPro" id="IPR033479">
    <property type="entry name" value="dCache_1"/>
</dbReference>
<dbReference type="Gene3D" id="3.30.450.20">
    <property type="entry name" value="PAS domain"/>
    <property type="match status" value="1"/>
</dbReference>
<dbReference type="PROSITE" id="PS50887">
    <property type="entry name" value="GGDEF"/>
    <property type="match status" value="1"/>
</dbReference>
<dbReference type="EC" id="2.7.7.65" evidence="2"/>
<dbReference type="NCBIfam" id="TIGR00254">
    <property type="entry name" value="GGDEF"/>
    <property type="match status" value="1"/>
</dbReference>
<dbReference type="InterPro" id="IPR043128">
    <property type="entry name" value="Rev_trsase/Diguanyl_cyclase"/>
</dbReference>
<evidence type="ECO:0000256" key="5">
    <source>
        <dbReference type="ARBA" id="ARBA00022989"/>
    </source>
</evidence>
<dbReference type="SMART" id="SM00267">
    <property type="entry name" value="GGDEF"/>
    <property type="match status" value="1"/>
</dbReference>
<comment type="subcellular location">
    <subcellularLocation>
        <location evidence="1">Cell membrane</location>
        <topology evidence="1">Multi-pass membrane protein</topology>
    </subcellularLocation>
</comment>
<evidence type="ECO:0000313" key="12">
    <source>
        <dbReference type="Proteomes" id="UP000192920"/>
    </source>
</evidence>
<dbReference type="InterPro" id="IPR029151">
    <property type="entry name" value="Sensor-like_sf"/>
</dbReference>
<keyword evidence="4 9" id="KW-0812">Transmembrane</keyword>